<dbReference type="eggNOG" id="COG1835">
    <property type="taxonomic scope" value="Bacteria"/>
</dbReference>
<keyword evidence="1" id="KW-1133">Transmembrane helix</keyword>
<dbReference type="Proteomes" id="UP000188947">
    <property type="component" value="Unassembled WGS sequence"/>
</dbReference>
<dbReference type="InterPro" id="IPR050879">
    <property type="entry name" value="Acyltransferase_3"/>
</dbReference>
<dbReference type="PANTHER" id="PTHR23028:SF53">
    <property type="entry name" value="ACYL_TRANSF_3 DOMAIN-CONTAINING PROTEIN"/>
    <property type="match status" value="1"/>
</dbReference>
<evidence type="ECO:0000259" key="2">
    <source>
        <dbReference type="Pfam" id="PF01757"/>
    </source>
</evidence>
<sequence>MNTTFSGRLNGLDHLRALAIIMVLMYHYRAFAHPAWIDTIGRFGWTGVDLFFVLSGFLISGQLFREIQNHRNISLGAFFIRRFFRIIPPYAFTLLLYFSIPFFREKEALPPLWKFITFTQNYGLDVINSGTFSHAWSLCIEEQFYLLLPFSLLFLIKLKQLRCIVWLAPLCIILSLILRHISWNTFILHNISSDNFWREWYMRLYYPTYTRLDGLATGVFIGYVFHYSQKFRNFVHSNGNSLFMMSSILFGVSLWVCNDQASETASVFGFTCVAISFGVLVMSAVSKTSFLYRTKSVITTQLAGLSYAVYLSHKGVIHMIQELMNGTKIPSSGIFVLFICITGCIAAGLFYRYFIEKPASVVRNKMLTSLNNPSRKAF</sequence>
<accession>A0A1T3FD14</accession>
<keyword evidence="3" id="KW-0808">Transferase</keyword>
<keyword evidence="1" id="KW-0812">Transmembrane</keyword>
<feature type="transmembrane region" description="Helical" evidence="1">
    <location>
        <begin position="12"/>
        <end position="31"/>
    </location>
</feature>
<proteinExistence type="predicted"/>
<keyword evidence="3" id="KW-0012">Acyltransferase</keyword>
<feature type="transmembrane region" description="Helical" evidence="1">
    <location>
        <begin position="83"/>
        <end position="103"/>
    </location>
</feature>
<feature type="transmembrane region" description="Helical" evidence="1">
    <location>
        <begin position="163"/>
        <end position="188"/>
    </location>
</feature>
<dbReference type="InterPro" id="IPR002656">
    <property type="entry name" value="Acyl_transf_3_dom"/>
</dbReference>
<feature type="transmembrane region" description="Helical" evidence="1">
    <location>
        <begin position="43"/>
        <end position="63"/>
    </location>
</feature>
<evidence type="ECO:0000313" key="3">
    <source>
        <dbReference type="EMBL" id="OOH97559.1"/>
    </source>
</evidence>
<dbReference type="STRING" id="238.BBD35_01380"/>
<feature type="transmembrane region" description="Helical" evidence="1">
    <location>
        <begin position="333"/>
        <end position="355"/>
    </location>
</feature>
<dbReference type="AlphaFoldDB" id="A0A1T3FD14"/>
<comment type="caution">
    <text evidence="3">The sequence shown here is derived from an EMBL/GenBank/DDBJ whole genome shotgun (WGS) entry which is preliminary data.</text>
</comment>
<keyword evidence="4" id="KW-1185">Reference proteome</keyword>
<dbReference type="OrthoDB" id="290051at2"/>
<dbReference type="PANTHER" id="PTHR23028">
    <property type="entry name" value="ACETYLTRANSFERASE"/>
    <property type="match status" value="1"/>
</dbReference>
<feature type="domain" description="Acyltransferase 3" evidence="2">
    <location>
        <begin position="10"/>
        <end position="347"/>
    </location>
</feature>
<dbReference type="GO" id="GO:0009103">
    <property type="term" value="P:lipopolysaccharide biosynthetic process"/>
    <property type="evidence" value="ECO:0007669"/>
    <property type="project" value="TreeGrafter"/>
</dbReference>
<dbReference type="RefSeq" id="WP_077564253.1">
    <property type="nucleotide sequence ID" value="NZ_CP016378.1"/>
</dbReference>
<protein>
    <submittedName>
        <fullName evidence="3">Acyltransferase</fullName>
    </submittedName>
</protein>
<feature type="transmembrane region" description="Helical" evidence="1">
    <location>
        <begin position="268"/>
        <end position="285"/>
    </location>
</feature>
<dbReference type="EMBL" id="MPOG01000003">
    <property type="protein sequence ID" value="OOH97559.1"/>
    <property type="molecule type" value="Genomic_DNA"/>
</dbReference>
<organism evidence="3 4">
    <name type="scientific">Elizabethkingia meningoseptica</name>
    <name type="common">Chryseobacterium meningosepticum</name>
    <dbReference type="NCBI Taxonomy" id="238"/>
    <lineage>
        <taxon>Bacteria</taxon>
        <taxon>Pseudomonadati</taxon>
        <taxon>Bacteroidota</taxon>
        <taxon>Flavobacteriia</taxon>
        <taxon>Flavobacteriales</taxon>
        <taxon>Weeksellaceae</taxon>
        <taxon>Elizabethkingia</taxon>
    </lineage>
</organism>
<evidence type="ECO:0000256" key="1">
    <source>
        <dbReference type="SAM" id="Phobius"/>
    </source>
</evidence>
<reference evidence="3 4" key="1">
    <citation type="submission" date="2016-11" db="EMBL/GenBank/DDBJ databases">
        <title>Genome sequence and comparative genomic analysis of clinical strain Elizabethkingia meningoseptica 61421 PRCM.</title>
        <authorList>
            <person name="Wang M."/>
            <person name="Hu S."/>
            <person name="Cao L."/>
            <person name="Jiang T."/>
            <person name="Zhou Y."/>
            <person name="Ming D."/>
        </authorList>
    </citation>
    <scope>NUCLEOTIDE SEQUENCE [LARGE SCALE GENOMIC DNA]</scope>
    <source>
        <strain evidence="3 4">61421 PRCM</strain>
    </source>
</reference>
<dbReference type="Pfam" id="PF01757">
    <property type="entry name" value="Acyl_transf_3"/>
    <property type="match status" value="1"/>
</dbReference>
<dbReference type="GO" id="GO:0016020">
    <property type="term" value="C:membrane"/>
    <property type="evidence" value="ECO:0007669"/>
    <property type="project" value="TreeGrafter"/>
</dbReference>
<feature type="transmembrane region" description="Helical" evidence="1">
    <location>
        <begin position="239"/>
        <end position="256"/>
    </location>
</feature>
<feature type="transmembrane region" description="Helical" evidence="1">
    <location>
        <begin position="208"/>
        <end position="227"/>
    </location>
</feature>
<feature type="transmembrane region" description="Helical" evidence="1">
    <location>
        <begin position="135"/>
        <end position="156"/>
    </location>
</feature>
<dbReference type="GO" id="GO:0016747">
    <property type="term" value="F:acyltransferase activity, transferring groups other than amino-acyl groups"/>
    <property type="evidence" value="ECO:0007669"/>
    <property type="project" value="InterPro"/>
</dbReference>
<keyword evidence="1" id="KW-0472">Membrane</keyword>
<evidence type="ECO:0000313" key="4">
    <source>
        <dbReference type="Proteomes" id="UP000188947"/>
    </source>
</evidence>
<name>A0A1T3FD14_ELIME</name>
<gene>
    <name evidence="3" type="ORF">BMF97_02755</name>
</gene>